<feature type="domain" description="Restriction system protein Mrr-like N-terminal" evidence="1">
    <location>
        <begin position="19"/>
        <end position="62"/>
    </location>
</feature>
<organism evidence="2 3">
    <name type="scientific">Limosilactobacillus oris DSM 4864</name>
    <dbReference type="NCBI Taxonomy" id="1423779"/>
    <lineage>
        <taxon>Bacteria</taxon>
        <taxon>Bacillati</taxon>
        <taxon>Bacillota</taxon>
        <taxon>Bacilli</taxon>
        <taxon>Lactobacillales</taxon>
        <taxon>Lactobacillaceae</taxon>
        <taxon>Limosilactobacillus</taxon>
    </lineage>
</organism>
<gene>
    <name evidence="2" type="ORF">FC49_GL001231</name>
</gene>
<accession>A0A0R1WHN1</accession>
<evidence type="ECO:0000313" key="2">
    <source>
        <dbReference type="EMBL" id="KRM14406.1"/>
    </source>
</evidence>
<comment type="caution">
    <text evidence="2">The sequence shown here is derived from an EMBL/GenBank/DDBJ whole genome shotgun (WGS) entry which is preliminary data.</text>
</comment>
<name>A0A0R1WHN1_9LACO</name>
<protein>
    <recommendedName>
        <fullName evidence="1">Restriction system protein Mrr-like N-terminal domain-containing protein</fullName>
    </recommendedName>
</protein>
<dbReference type="InterPro" id="IPR025745">
    <property type="entry name" value="Mrr-like_N_dom"/>
</dbReference>
<dbReference type="Proteomes" id="UP000050973">
    <property type="component" value="Unassembled WGS sequence"/>
</dbReference>
<evidence type="ECO:0000259" key="1">
    <source>
        <dbReference type="Pfam" id="PF14338"/>
    </source>
</evidence>
<proteinExistence type="predicted"/>
<dbReference type="PATRIC" id="fig|1423779.3.peg.1266"/>
<dbReference type="Pfam" id="PF14338">
    <property type="entry name" value="Mrr_N"/>
    <property type="match status" value="1"/>
</dbReference>
<sequence>MKNVEEIPNDSLKSVTAKKTGHQYQPFKNRMSFALTSLYKAHLIDRPKRGTTVLTKLGANIDTSDKKYIHKLVMEGWEE</sequence>
<reference evidence="2 3" key="1">
    <citation type="journal article" date="2015" name="Genome Announc.">
        <title>Expanding the biotechnology potential of lactobacilli through comparative genomics of 213 strains and associated genera.</title>
        <authorList>
            <person name="Sun Z."/>
            <person name="Harris H.M."/>
            <person name="McCann A."/>
            <person name="Guo C."/>
            <person name="Argimon S."/>
            <person name="Zhang W."/>
            <person name="Yang X."/>
            <person name="Jeffery I.B."/>
            <person name="Cooney J.C."/>
            <person name="Kagawa T.F."/>
            <person name="Liu W."/>
            <person name="Song Y."/>
            <person name="Salvetti E."/>
            <person name="Wrobel A."/>
            <person name="Rasinkangas P."/>
            <person name="Parkhill J."/>
            <person name="Rea M.C."/>
            <person name="O'Sullivan O."/>
            <person name="Ritari J."/>
            <person name="Douillard F.P."/>
            <person name="Paul Ross R."/>
            <person name="Yang R."/>
            <person name="Briner A.E."/>
            <person name="Felis G.E."/>
            <person name="de Vos W.M."/>
            <person name="Barrangou R."/>
            <person name="Klaenhammer T.R."/>
            <person name="Caufield P.W."/>
            <person name="Cui Y."/>
            <person name="Zhang H."/>
            <person name="O'Toole P.W."/>
        </authorList>
    </citation>
    <scope>NUCLEOTIDE SEQUENCE [LARGE SCALE GENOMIC DNA]</scope>
    <source>
        <strain evidence="2 3">DSM 4864</strain>
    </source>
</reference>
<dbReference type="EMBL" id="AZGE01000030">
    <property type="protein sequence ID" value="KRM14406.1"/>
    <property type="molecule type" value="Genomic_DNA"/>
</dbReference>
<evidence type="ECO:0000313" key="3">
    <source>
        <dbReference type="Proteomes" id="UP000050973"/>
    </source>
</evidence>
<dbReference type="AlphaFoldDB" id="A0A0R1WHN1"/>